<comment type="subcellular location">
    <subcellularLocation>
        <location evidence="1">Membrane</location>
        <topology evidence="1">Single-pass membrane protein</topology>
    </subcellularLocation>
</comment>
<evidence type="ECO:0000256" key="1">
    <source>
        <dbReference type="ARBA" id="ARBA00004167"/>
    </source>
</evidence>
<name>A0ABM4B672_HYDVU</name>
<evidence type="ECO:0000256" key="6">
    <source>
        <dbReference type="ARBA" id="ARBA00023136"/>
    </source>
</evidence>
<keyword evidence="7" id="KW-1015">Disulfide bond</keyword>
<evidence type="ECO:0000259" key="11">
    <source>
        <dbReference type="PROSITE" id="PS50853"/>
    </source>
</evidence>
<gene>
    <name evidence="13" type="primary">LOC136075359</name>
</gene>
<evidence type="ECO:0000256" key="7">
    <source>
        <dbReference type="ARBA" id="ARBA00023157"/>
    </source>
</evidence>
<sequence>MKYKCTLASLTVKWFILGFISIINSTNVTTFSKKFSEITSINITTTPVKFSDITSNDVTTAPASPNATVIITTITAVDESTLAVVLYVINDTSQGISTYAVECIDTLLLLERDTPPLNVSRLVFIFKDLLSNKVYFFRARAQNIVGPGPWSTKTFGKTKKADVDFYGPVQKYSFKPVQYKESTDLTIYWEAPLNAKKSKVFYRVLLCSLNIPCENFSSKTKKTSISFSGLIPNFLYQCTIFAYNQNDETNISLSSSFAYKTFNKDTCPVQYFTCRYSPGCILLNLCCNNIIDCVDGSDEQVEADCRLPPDVKGLKINEKSENSITIQFDAIDQPQERVLSYEIENINYNVKTLFQELRAYYPPIHVLFDNLNSGTFYSFRVRSRNLSGYSKWSILLNVTTTGVAATIADVSLPSQYSTHTLFDPTHVTTTNKGYASFTSDYVGSFHHKKSGWFSGQSIGVIVGIILVAGLIGAGLIWFYKKTTFPKKRVLNNDDNNLCLY</sequence>
<proteinExistence type="predicted"/>
<dbReference type="InterPro" id="IPR023415">
    <property type="entry name" value="LDLR_class-A_CS"/>
</dbReference>
<dbReference type="InterPro" id="IPR036055">
    <property type="entry name" value="LDL_receptor-like_sf"/>
</dbReference>
<dbReference type="Gene3D" id="4.10.400.10">
    <property type="entry name" value="Low-density Lipoprotein Receptor"/>
    <property type="match status" value="1"/>
</dbReference>
<evidence type="ECO:0000256" key="5">
    <source>
        <dbReference type="ARBA" id="ARBA00022989"/>
    </source>
</evidence>
<dbReference type="PANTHER" id="PTHR46877:SF14">
    <property type="entry name" value="RECEPTOR PROTEIN-TYROSINE KINASE"/>
    <property type="match status" value="1"/>
</dbReference>
<evidence type="ECO:0000256" key="10">
    <source>
        <dbReference type="SAM" id="Phobius"/>
    </source>
</evidence>
<dbReference type="CDD" id="cd00063">
    <property type="entry name" value="FN3"/>
    <property type="match status" value="3"/>
</dbReference>
<dbReference type="InterPro" id="IPR002172">
    <property type="entry name" value="LDrepeatLR_classA_rpt"/>
</dbReference>
<feature type="transmembrane region" description="Helical" evidence="10">
    <location>
        <begin position="458"/>
        <end position="479"/>
    </location>
</feature>
<evidence type="ECO:0000256" key="3">
    <source>
        <dbReference type="ARBA" id="ARBA00022741"/>
    </source>
</evidence>
<dbReference type="PROSITE" id="PS50853">
    <property type="entry name" value="FN3"/>
    <property type="match status" value="3"/>
</dbReference>
<reference evidence="12" key="1">
    <citation type="submission" date="2025-05" db="UniProtKB">
        <authorList>
            <consortium name="RefSeq"/>
        </authorList>
    </citation>
    <scope>NUCLEOTIDE SEQUENCE [LARGE SCALE GENOMIC DNA]</scope>
</reference>
<dbReference type="SUPFAM" id="SSF49265">
    <property type="entry name" value="Fibronectin type III"/>
    <property type="match status" value="2"/>
</dbReference>
<evidence type="ECO:0000313" key="12">
    <source>
        <dbReference type="Proteomes" id="UP001652625"/>
    </source>
</evidence>
<dbReference type="Pfam" id="PF00041">
    <property type="entry name" value="fn3"/>
    <property type="match status" value="1"/>
</dbReference>
<dbReference type="InterPro" id="IPR050449">
    <property type="entry name" value="Ephrin_rcpt_TKs"/>
</dbReference>
<feature type="domain" description="Fibronectin type-III" evidence="11">
    <location>
        <begin position="307"/>
        <end position="403"/>
    </location>
</feature>
<dbReference type="SMART" id="SM00192">
    <property type="entry name" value="LDLa"/>
    <property type="match status" value="1"/>
</dbReference>
<feature type="domain" description="Fibronectin type-III" evidence="11">
    <location>
        <begin position="168"/>
        <end position="269"/>
    </location>
</feature>
<evidence type="ECO:0000256" key="4">
    <source>
        <dbReference type="ARBA" id="ARBA00022840"/>
    </source>
</evidence>
<accession>A0ABM4B672</accession>
<keyword evidence="6 10" id="KW-0472">Membrane</keyword>
<dbReference type="RefSeq" id="XP_065644341.1">
    <property type="nucleotide sequence ID" value="XM_065788269.1"/>
</dbReference>
<dbReference type="CDD" id="cd00112">
    <property type="entry name" value="LDLa"/>
    <property type="match status" value="1"/>
</dbReference>
<dbReference type="SMART" id="SM00060">
    <property type="entry name" value="FN3"/>
    <property type="match status" value="3"/>
</dbReference>
<keyword evidence="3" id="KW-0547">Nucleotide-binding</keyword>
<dbReference type="InterPro" id="IPR003961">
    <property type="entry name" value="FN3_dom"/>
</dbReference>
<protein>
    <submittedName>
        <fullName evidence="13">Uncharacterized protein LOC136075359 isoform X2</fullName>
    </submittedName>
</protein>
<keyword evidence="5 10" id="KW-1133">Transmembrane helix</keyword>
<dbReference type="GeneID" id="136075359"/>
<evidence type="ECO:0000313" key="13">
    <source>
        <dbReference type="RefSeq" id="XP_065644341.1"/>
    </source>
</evidence>
<dbReference type="PROSITE" id="PS50068">
    <property type="entry name" value="LDLRA_2"/>
    <property type="match status" value="1"/>
</dbReference>
<dbReference type="PANTHER" id="PTHR46877">
    <property type="entry name" value="EPH RECEPTOR A5"/>
    <property type="match status" value="1"/>
</dbReference>
<keyword evidence="4" id="KW-0067">ATP-binding</keyword>
<keyword evidence="2 10" id="KW-0812">Transmembrane</keyword>
<keyword evidence="12" id="KW-1185">Reference proteome</keyword>
<dbReference type="InterPro" id="IPR013783">
    <property type="entry name" value="Ig-like_fold"/>
</dbReference>
<evidence type="ECO:0000256" key="9">
    <source>
        <dbReference type="PROSITE-ProRule" id="PRU00124"/>
    </source>
</evidence>
<dbReference type="Gene3D" id="2.60.40.10">
    <property type="entry name" value="Immunoglobulins"/>
    <property type="match status" value="3"/>
</dbReference>
<comment type="caution">
    <text evidence="9">Lacks conserved residue(s) required for the propagation of feature annotation.</text>
</comment>
<organism evidence="12 13">
    <name type="scientific">Hydra vulgaris</name>
    <name type="common">Hydra</name>
    <name type="synonym">Hydra attenuata</name>
    <dbReference type="NCBI Taxonomy" id="6087"/>
    <lineage>
        <taxon>Eukaryota</taxon>
        <taxon>Metazoa</taxon>
        <taxon>Cnidaria</taxon>
        <taxon>Hydrozoa</taxon>
        <taxon>Hydroidolina</taxon>
        <taxon>Anthoathecata</taxon>
        <taxon>Aplanulata</taxon>
        <taxon>Hydridae</taxon>
        <taxon>Hydra</taxon>
    </lineage>
</organism>
<feature type="domain" description="Fibronectin type-III" evidence="11">
    <location>
        <begin position="61"/>
        <end position="161"/>
    </location>
</feature>
<dbReference type="SUPFAM" id="SSF57424">
    <property type="entry name" value="LDL receptor-like module"/>
    <property type="match status" value="1"/>
</dbReference>
<reference evidence="13" key="2">
    <citation type="submission" date="2025-08" db="UniProtKB">
        <authorList>
            <consortium name="RefSeq"/>
        </authorList>
    </citation>
    <scope>IDENTIFICATION</scope>
</reference>
<dbReference type="InterPro" id="IPR036116">
    <property type="entry name" value="FN3_sf"/>
</dbReference>
<dbReference type="PROSITE" id="PS01209">
    <property type="entry name" value="LDLRA_1"/>
    <property type="match status" value="1"/>
</dbReference>
<dbReference type="Proteomes" id="UP001652625">
    <property type="component" value="Chromosome 01"/>
</dbReference>
<evidence type="ECO:0000256" key="2">
    <source>
        <dbReference type="ARBA" id="ARBA00022692"/>
    </source>
</evidence>
<keyword evidence="8" id="KW-0675">Receptor</keyword>
<evidence type="ECO:0000256" key="8">
    <source>
        <dbReference type="ARBA" id="ARBA00023170"/>
    </source>
</evidence>